<feature type="transmembrane region" description="Helical" evidence="7">
    <location>
        <begin position="12"/>
        <end position="30"/>
    </location>
</feature>
<dbReference type="Pfam" id="PF07690">
    <property type="entry name" value="MFS_1"/>
    <property type="match status" value="1"/>
</dbReference>
<keyword evidence="2" id="KW-0813">Transport</keyword>
<evidence type="ECO:0000313" key="9">
    <source>
        <dbReference type="EMBL" id="MBE1608456.1"/>
    </source>
</evidence>
<dbReference type="PANTHER" id="PTHR42718:SF46">
    <property type="entry name" value="BLR6921 PROTEIN"/>
    <property type="match status" value="1"/>
</dbReference>
<evidence type="ECO:0000256" key="3">
    <source>
        <dbReference type="ARBA" id="ARBA00022475"/>
    </source>
</evidence>
<evidence type="ECO:0000256" key="6">
    <source>
        <dbReference type="ARBA" id="ARBA00023136"/>
    </source>
</evidence>
<dbReference type="PROSITE" id="PS50850">
    <property type="entry name" value="MFS"/>
    <property type="match status" value="1"/>
</dbReference>
<keyword evidence="4 7" id="KW-0812">Transmembrane</keyword>
<dbReference type="AlphaFoldDB" id="A0A927MXS6"/>
<dbReference type="SUPFAM" id="SSF103473">
    <property type="entry name" value="MFS general substrate transporter"/>
    <property type="match status" value="1"/>
</dbReference>
<protein>
    <submittedName>
        <fullName evidence="9">Sugar phosphate permease</fullName>
    </submittedName>
</protein>
<accession>A0A927MXS6</accession>
<dbReference type="InterPro" id="IPR036259">
    <property type="entry name" value="MFS_trans_sf"/>
</dbReference>
<dbReference type="PANTHER" id="PTHR42718">
    <property type="entry name" value="MAJOR FACILITATOR SUPERFAMILY MULTIDRUG TRANSPORTER MFSC"/>
    <property type="match status" value="1"/>
</dbReference>
<name>A0A927MXS6_9ACTN</name>
<feature type="domain" description="Major facilitator superfamily (MFS) profile" evidence="8">
    <location>
        <begin position="1"/>
        <end position="145"/>
    </location>
</feature>
<evidence type="ECO:0000256" key="1">
    <source>
        <dbReference type="ARBA" id="ARBA00004651"/>
    </source>
</evidence>
<feature type="transmembrane region" description="Helical" evidence="7">
    <location>
        <begin position="84"/>
        <end position="101"/>
    </location>
</feature>
<feature type="transmembrane region" description="Helical" evidence="7">
    <location>
        <begin position="121"/>
        <end position="140"/>
    </location>
</feature>
<dbReference type="GO" id="GO:0005886">
    <property type="term" value="C:plasma membrane"/>
    <property type="evidence" value="ECO:0007669"/>
    <property type="project" value="UniProtKB-SubCell"/>
</dbReference>
<dbReference type="GO" id="GO:0022857">
    <property type="term" value="F:transmembrane transporter activity"/>
    <property type="evidence" value="ECO:0007669"/>
    <property type="project" value="InterPro"/>
</dbReference>
<dbReference type="EMBL" id="JADBEM010000001">
    <property type="protein sequence ID" value="MBE1608456.1"/>
    <property type="molecule type" value="Genomic_DNA"/>
</dbReference>
<evidence type="ECO:0000256" key="4">
    <source>
        <dbReference type="ARBA" id="ARBA00022692"/>
    </source>
</evidence>
<organism evidence="9 10">
    <name type="scientific">Actinopolymorpha pittospori</name>
    <dbReference type="NCBI Taxonomy" id="648752"/>
    <lineage>
        <taxon>Bacteria</taxon>
        <taxon>Bacillati</taxon>
        <taxon>Actinomycetota</taxon>
        <taxon>Actinomycetes</taxon>
        <taxon>Propionibacteriales</taxon>
        <taxon>Actinopolymorphaceae</taxon>
        <taxon>Actinopolymorpha</taxon>
    </lineage>
</organism>
<feature type="transmembrane region" description="Helical" evidence="7">
    <location>
        <begin position="36"/>
        <end position="63"/>
    </location>
</feature>
<keyword evidence="6 7" id="KW-0472">Membrane</keyword>
<evidence type="ECO:0000256" key="7">
    <source>
        <dbReference type="SAM" id="Phobius"/>
    </source>
</evidence>
<dbReference type="RefSeq" id="WP_192752227.1">
    <property type="nucleotide sequence ID" value="NZ_BAABJL010000097.1"/>
</dbReference>
<sequence length="146" mass="14515">MRLNEVQEPNQLILGTAVAAAGLIWIAGALTPHEAYLSTVLGPLILFGCGIGMSFGAMAMAATHGVPSHQAGLASGLLNTTRQVGGAMGLAVMATAASGLTSRLLSTSEGAPTALTEGYKLAFLVAGLGLAAGMLLAFALPRPAAN</sequence>
<dbReference type="Gene3D" id="1.20.1250.20">
    <property type="entry name" value="MFS general substrate transporter like domains"/>
    <property type="match status" value="1"/>
</dbReference>
<evidence type="ECO:0000259" key="8">
    <source>
        <dbReference type="PROSITE" id="PS50850"/>
    </source>
</evidence>
<evidence type="ECO:0000256" key="5">
    <source>
        <dbReference type="ARBA" id="ARBA00022989"/>
    </source>
</evidence>
<comment type="caution">
    <text evidence="9">The sequence shown here is derived from an EMBL/GenBank/DDBJ whole genome shotgun (WGS) entry which is preliminary data.</text>
</comment>
<gene>
    <name evidence="9" type="ORF">HEB94_005304</name>
</gene>
<dbReference type="InterPro" id="IPR011701">
    <property type="entry name" value="MFS"/>
</dbReference>
<proteinExistence type="predicted"/>
<evidence type="ECO:0000313" key="10">
    <source>
        <dbReference type="Proteomes" id="UP000638648"/>
    </source>
</evidence>
<comment type="subcellular location">
    <subcellularLocation>
        <location evidence="1">Cell membrane</location>
        <topology evidence="1">Multi-pass membrane protein</topology>
    </subcellularLocation>
</comment>
<keyword evidence="3" id="KW-1003">Cell membrane</keyword>
<keyword evidence="5 7" id="KW-1133">Transmembrane helix</keyword>
<reference evidence="9" key="1">
    <citation type="submission" date="2020-10" db="EMBL/GenBank/DDBJ databases">
        <title>Sequencing the genomes of 1000 actinobacteria strains.</title>
        <authorList>
            <person name="Klenk H.-P."/>
        </authorList>
    </citation>
    <scope>NUCLEOTIDE SEQUENCE</scope>
    <source>
        <strain evidence="9">DSM 45354</strain>
    </source>
</reference>
<keyword evidence="10" id="KW-1185">Reference proteome</keyword>
<evidence type="ECO:0000256" key="2">
    <source>
        <dbReference type="ARBA" id="ARBA00022448"/>
    </source>
</evidence>
<dbReference type="Proteomes" id="UP000638648">
    <property type="component" value="Unassembled WGS sequence"/>
</dbReference>
<dbReference type="InterPro" id="IPR020846">
    <property type="entry name" value="MFS_dom"/>
</dbReference>